<gene>
    <name evidence="8" type="ORF">GWI72_14320</name>
</gene>
<evidence type="ECO:0000256" key="4">
    <source>
        <dbReference type="ARBA" id="ARBA00022801"/>
    </source>
</evidence>
<accession>A0A7X5F464</accession>
<evidence type="ECO:0000313" key="9">
    <source>
        <dbReference type="Proteomes" id="UP000586722"/>
    </source>
</evidence>
<keyword evidence="4" id="KW-0378">Hydrolase</keyword>
<comment type="similarity">
    <text evidence="2">Belongs to the glycosyl hydrolase 8 (cellulase D) family.</text>
</comment>
<dbReference type="Gene3D" id="1.50.10.10">
    <property type="match status" value="1"/>
</dbReference>
<dbReference type="SUPFAM" id="SSF48208">
    <property type="entry name" value="Six-hairpin glycosidases"/>
    <property type="match status" value="1"/>
</dbReference>
<evidence type="ECO:0000256" key="1">
    <source>
        <dbReference type="ARBA" id="ARBA00000966"/>
    </source>
</evidence>
<reference evidence="9" key="1">
    <citation type="submission" date="2020-01" db="EMBL/GenBank/DDBJ databases">
        <authorList>
            <person name="Fang Y."/>
            <person name="Sun R."/>
            <person name="Nie L."/>
            <person name="He J."/>
            <person name="Hao L."/>
            <person name="Wang L."/>
            <person name="Su S."/>
            <person name="Lv E."/>
            <person name="Zhang Z."/>
            <person name="Xie R."/>
            <person name="Liu H."/>
        </authorList>
    </citation>
    <scope>NUCLEOTIDE SEQUENCE [LARGE SCALE GENOMIC DNA]</scope>
    <source>
        <strain evidence="9">XCT-53</strain>
    </source>
</reference>
<keyword evidence="5" id="KW-0136">Cellulose degradation</keyword>
<name>A0A7X5F464_9HYPH</name>
<dbReference type="InterPro" id="IPR012341">
    <property type="entry name" value="6hp_glycosidase-like_sf"/>
</dbReference>
<comment type="catalytic activity">
    <reaction evidence="1">
        <text>Endohydrolysis of (1-&gt;4)-beta-D-glucosidic linkages in cellulose, lichenin and cereal beta-D-glucans.</text>
        <dbReference type="EC" id="3.2.1.4"/>
    </reaction>
</comment>
<protein>
    <recommendedName>
        <fullName evidence="3">cellulase</fullName>
        <ecNumber evidence="3">3.2.1.4</ecNumber>
    </recommendedName>
</protein>
<evidence type="ECO:0000256" key="3">
    <source>
        <dbReference type="ARBA" id="ARBA00012601"/>
    </source>
</evidence>
<keyword evidence="6" id="KW-0326">Glycosidase</keyword>
<dbReference type="EC" id="3.2.1.4" evidence="3"/>
<keyword evidence="9" id="KW-1185">Reference proteome</keyword>
<dbReference type="EMBL" id="JAABLQ010000001">
    <property type="protein sequence ID" value="NBN79448.1"/>
    <property type="molecule type" value="Genomic_DNA"/>
</dbReference>
<proteinExistence type="inferred from homology"/>
<organism evidence="8 9">
    <name type="scientific">Pannonibacter tanglangensis</name>
    <dbReference type="NCBI Taxonomy" id="2750084"/>
    <lineage>
        <taxon>Bacteria</taxon>
        <taxon>Pseudomonadati</taxon>
        <taxon>Pseudomonadota</taxon>
        <taxon>Alphaproteobacteria</taxon>
        <taxon>Hyphomicrobiales</taxon>
        <taxon>Stappiaceae</taxon>
        <taxon>Pannonibacter</taxon>
    </lineage>
</organism>
<dbReference type="InterPro" id="IPR002037">
    <property type="entry name" value="Glyco_hydro_8"/>
</dbReference>
<dbReference type="AlphaFoldDB" id="A0A7X5F464"/>
<dbReference type="RefSeq" id="WP_161709007.1">
    <property type="nucleotide sequence ID" value="NZ_JAABLQ010000001.1"/>
</dbReference>
<evidence type="ECO:0000256" key="6">
    <source>
        <dbReference type="ARBA" id="ARBA00023295"/>
    </source>
</evidence>
<dbReference type="PRINTS" id="PR00735">
    <property type="entry name" value="GLHYDRLASE8"/>
</dbReference>
<keyword evidence="7" id="KW-0624">Polysaccharide degradation</keyword>
<comment type="caution">
    <text evidence="8">The sequence shown here is derived from an EMBL/GenBank/DDBJ whole genome shotgun (WGS) entry which is preliminary data.</text>
</comment>
<evidence type="ECO:0000256" key="5">
    <source>
        <dbReference type="ARBA" id="ARBA00023001"/>
    </source>
</evidence>
<dbReference type="Pfam" id="PF01270">
    <property type="entry name" value="Glyco_hydro_8"/>
    <property type="match status" value="1"/>
</dbReference>
<evidence type="ECO:0000313" key="8">
    <source>
        <dbReference type="EMBL" id="NBN79448.1"/>
    </source>
</evidence>
<dbReference type="GO" id="GO:0008810">
    <property type="term" value="F:cellulase activity"/>
    <property type="evidence" value="ECO:0007669"/>
    <property type="project" value="UniProtKB-EC"/>
</dbReference>
<evidence type="ECO:0000256" key="7">
    <source>
        <dbReference type="ARBA" id="ARBA00023326"/>
    </source>
</evidence>
<keyword evidence="7" id="KW-0119">Carbohydrate metabolism</keyword>
<dbReference type="GO" id="GO:0030245">
    <property type="term" value="P:cellulose catabolic process"/>
    <property type="evidence" value="ECO:0007669"/>
    <property type="project" value="UniProtKB-KW"/>
</dbReference>
<dbReference type="Proteomes" id="UP000586722">
    <property type="component" value="Unassembled WGS sequence"/>
</dbReference>
<evidence type="ECO:0000256" key="2">
    <source>
        <dbReference type="ARBA" id="ARBA00009209"/>
    </source>
</evidence>
<sequence>MRRGIIRFAGVVVFGTALAGWIAVTDFTPSAPEGRQPLLVGASMAHPAGGPLPVAPQGAGEGAPPASTVAATLAPTSAASVKVLPRPLPGSLAAPELWADYTRRFVSPEGRVIDTANGGISHSEGQGYGMLLAVAADDRPVFDRIWSWTQANLDVRDDGLAAWRWEPGASPAVTDRNNASDGDLLIAWALAEAGRHWADATLTDAARARARALRDLVIEDRNGRPMLLPGASGFTADDRPDGPVVNPSYWVFPAFPVLAALDGGPRRAVDWTALSMSGLALLAESRFGAQHLPAEWVALGGEAPRPAEGFPPLFGYNAIRVPLYLAWAGPSERQQLAPFAAAWSSRVPEVVDLTTGTPGDRLTDRGYRAIADLVRCVMEGTPMPADLRVPSDEPYYPATLRALALVAVKQRYPECW</sequence>
<dbReference type="InterPro" id="IPR008928">
    <property type="entry name" value="6-hairpin_glycosidase_sf"/>
</dbReference>